<dbReference type="InterPro" id="IPR036388">
    <property type="entry name" value="WH-like_DNA-bd_sf"/>
</dbReference>
<dbReference type="InterPro" id="IPR001845">
    <property type="entry name" value="HTH_ArsR_DNA-bd_dom"/>
</dbReference>
<dbReference type="GO" id="GO:0046686">
    <property type="term" value="P:response to cadmium ion"/>
    <property type="evidence" value="ECO:0007669"/>
    <property type="project" value="TreeGrafter"/>
</dbReference>
<dbReference type="Proteomes" id="UP000032352">
    <property type="component" value="Chromosome"/>
</dbReference>
<name>A0AAF0CAR9_9GAMM</name>
<dbReference type="Gene3D" id="1.10.10.10">
    <property type="entry name" value="Winged helix-like DNA-binding domain superfamily/Winged helix DNA-binding domain"/>
    <property type="match status" value="1"/>
</dbReference>
<dbReference type="Pfam" id="PF12840">
    <property type="entry name" value="HTH_20"/>
    <property type="match status" value="1"/>
</dbReference>
<gene>
    <name evidence="2" type="ORF">SG34_008055</name>
</gene>
<dbReference type="InterPro" id="IPR052543">
    <property type="entry name" value="HTH_Metal-responsive_Reg"/>
</dbReference>
<evidence type="ECO:0000259" key="1">
    <source>
        <dbReference type="PROSITE" id="PS50987"/>
    </source>
</evidence>
<reference evidence="2 3" key="1">
    <citation type="journal article" date="2015" name="Genome Announc.">
        <title>Draft Genome Sequences of Marine Isolates of Thalassomonas viridans and Thalassomonas actiniarum.</title>
        <authorList>
            <person name="Olonade I."/>
            <person name="van Zyl L.J."/>
            <person name="Trindade M."/>
        </authorList>
    </citation>
    <scope>NUCLEOTIDE SEQUENCE [LARGE SCALE GENOMIC DNA]</scope>
    <source>
        <strain evidence="2 3">XOM25</strain>
    </source>
</reference>
<dbReference type="GO" id="GO:0097063">
    <property type="term" value="F:cadmium ion sensor activity"/>
    <property type="evidence" value="ECO:0007669"/>
    <property type="project" value="TreeGrafter"/>
</dbReference>
<dbReference type="InterPro" id="IPR036390">
    <property type="entry name" value="WH_DNA-bd_sf"/>
</dbReference>
<accession>A0AAF0CAR9</accession>
<dbReference type="CDD" id="cd00090">
    <property type="entry name" value="HTH_ARSR"/>
    <property type="match status" value="1"/>
</dbReference>
<dbReference type="AlphaFoldDB" id="A0AAF0CAR9"/>
<dbReference type="SMART" id="SM00418">
    <property type="entry name" value="HTH_ARSR"/>
    <property type="match status" value="1"/>
</dbReference>
<feature type="domain" description="HTH arsR-type" evidence="1">
    <location>
        <begin position="1"/>
        <end position="93"/>
    </location>
</feature>
<dbReference type="EMBL" id="CP059733">
    <property type="protein sequence ID" value="WDE06841.1"/>
    <property type="molecule type" value="Genomic_DNA"/>
</dbReference>
<dbReference type="SUPFAM" id="SSF46785">
    <property type="entry name" value="Winged helix' DNA-binding domain"/>
    <property type="match status" value="1"/>
</dbReference>
<dbReference type="PROSITE" id="PS50987">
    <property type="entry name" value="HTH_ARSR_2"/>
    <property type="match status" value="1"/>
</dbReference>
<proteinExistence type="predicted"/>
<dbReference type="KEGG" id="tvd:SG34_008055"/>
<evidence type="ECO:0000313" key="2">
    <source>
        <dbReference type="EMBL" id="WDE06841.1"/>
    </source>
</evidence>
<dbReference type="RefSeq" id="WP_044842765.1">
    <property type="nucleotide sequence ID" value="NZ_CP059733.1"/>
</dbReference>
<dbReference type="GO" id="GO:0010288">
    <property type="term" value="P:response to lead ion"/>
    <property type="evidence" value="ECO:0007669"/>
    <property type="project" value="TreeGrafter"/>
</dbReference>
<sequence>MQQPDIAALSAMIAEPARAKILLALMAGKALTATELALEGDITAQTASSHLAKLVAGKLLVVRKQGRHKYFQLADADIAGLLETLLNISAKSAHPGVKTGPDDAGLRQARICYDHLAGELSVALYDSLVSRGHIRIVEDTGQPQLVVTAQGQVFFAALGLDFELLTAKKRPLCKACLDWSERRFHLAGALGRWILDDLLNKGWATREPDSRVIRFNKAGLQRFFSRYQLALPENRLVKTNL</sequence>
<dbReference type="InterPro" id="IPR011991">
    <property type="entry name" value="ArsR-like_HTH"/>
</dbReference>
<dbReference type="GO" id="GO:0003677">
    <property type="term" value="F:DNA binding"/>
    <property type="evidence" value="ECO:0007669"/>
    <property type="project" value="TreeGrafter"/>
</dbReference>
<reference evidence="2 3" key="2">
    <citation type="journal article" date="2022" name="Mar. Drugs">
        <title>Bioassay-Guided Fractionation Leads to the Detection of Cholic Acid Generated by the Rare Thalassomonas sp.</title>
        <authorList>
            <person name="Pheiffer F."/>
            <person name="Schneider Y.K."/>
            <person name="Hansen E.H."/>
            <person name="Andersen J.H."/>
            <person name="Isaksson J."/>
            <person name="Busche T."/>
            <person name="R C."/>
            <person name="Kalinowski J."/>
            <person name="Zyl L.V."/>
            <person name="Trindade M."/>
        </authorList>
    </citation>
    <scope>NUCLEOTIDE SEQUENCE [LARGE SCALE GENOMIC DNA]</scope>
    <source>
        <strain evidence="2 3">XOM25</strain>
    </source>
</reference>
<dbReference type="PANTHER" id="PTHR39168:SF1">
    <property type="entry name" value="TRANSCRIPTIONAL REGULATORY PROTEIN"/>
    <property type="match status" value="1"/>
</dbReference>
<dbReference type="GO" id="GO:0003700">
    <property type="term" value="F:DNA-binding transcription factor activity"/>
    <property type="evidence" value="ECO:0007669"/>
    <property type="project" value="InterPro"/>
</dbReference>
<dbReference type="PANTHER" id="PTHR39168">
    <property type="entry name" value="TRANSCRIPTIONAL REGULATOR-RELATED"/>
    <property type="match status" value="1"/>
</dbReference>
<evidence type="ECO:0000313" key="3">
    <source>
        <dbReference type="Proteomes" id="UP000032352"/>
    </source>
</evidence>
<keyword evidence="3" id="KW-1185">Reference proteome</keyword>
<organism evidence="2 3">
    <name type="scientific">Thalassomonas viridans</name>
    <dbReference type="NCBI Taxonomy" id="137584"/>
    <lineage>
        <taxon>Bacteria</taxon>
        <taxon>Pseudomonadati</taxon>
        <taxon>Pseudomonadota</taxon>
        <taxon>Gammaproteobacteria</taxon>
        <taxon>Alteromonadales</taxon>
        <taxon>Colwelliaceae</taxon>
        <taxon>Thalassomonas</taxon>
    </lineage>
</organism>
<protein>
    <submittedName>
        <fullName evidence="2">Helix-turn-helix transcriptional regulator</fullName>
    </submittedName>
</protein>
<dbReference type="GO" id="GO:0032791">
    <property type="term" value="F:lead ion binding"/>
    <property type="evidence" value="ECO:0007669"/>
    <property type="project" value="TreeGrafter"/>
</dbReference>